<dbReference type="GO" id="GO:0005576">
    <property type="term" value="C:extracellular region"/>
    <property type="evidence" value="ECO:0007669"/>
    <property type="project" value="UniProtKB-SubCell"/>
</dbReference>
<accession>A0A6A5RFA0</accession>
<keyword evidence="6 11" id="KW-0732">Signal</keyword>
<keyword evidence="5 11" id="KW-0964">Secreted</keyword>
<sequence>MLFHLSFTFVLASLALADSKNERISPARGAIVVDATGKLQNSFRNISAAINALSNTTSAQTIYIAPGTYTEQVYIQPLVGPLTVQGYTKDARSYKDNKVTITGNLSRQTPGLPNNDATSTVRLWTSNVKFYNLNIANTFGQGAQALALSAQNTNQGFYGCNFTGWQDTIYANEGRQIYAKSFINGAVDFIFGLRASAWFDKVDIESIGSGFITASGRDAANNTSIYVFNQARIRGTSGANSTYLGRPWRQFSRVIFQRSDIGDVVRPEGWSRWDAVQPLDNVVYQEYKNYGPGAAGPRANFSSQLSKPIAIEDVFGRNFKQEVWVDAEYL</sequence>
<dbReference type="InterPro" id="IPR000070">
    <property type="entry name" value="Pectinesterase_cat"/>
</dbReference>
<keyword evidence="8 11" id="KW-0063">Aspartyl esterase</keyword>
<evidence type="ECO:0000256" key="7">
    <source>
        <dbReference type="ARBA" id="ARBA00022801"/>
    </source>
</evidence>
<dbReference type="Proteomes" id="UP000800082">
    <property type="component" value="Unassembled WGS sequence"/>
</dbReference>
<dbReference type="Gene3D" id="2.160.20.10">
    <property type="entry name" value="Single-stranded right-handed beta-helix, Pectin lyase-like"/>
    <property type="match status" value="1"/>
</dbReference>
<evidence type="ECO:0000256" key="5">
    <source>
        <dbReference type="ARBA" id="ARBA00022525"/>
    </source>
</evidence>
<dbReference type="InterPro" id="IPR012334">
    <property type="entry name" value="Pectin_lyas_fold"/>
</dbReference>
<dbReference type="InterPro" id="IPR033131">
    <property type="entry name" value="Pectinesterase_Asp_AS"/>
</dbReference>
<keyword evidence="7 11" id="KW-0378">Hydrolase</keyword>
<keyword evidence="14" id="KW-1185">Reference proteome</keyword>
<evidence type="ECO:0000256" key="4">
    <source>
        <dbReference type="ARBA" id="ARBA00013229"/>
    </source>
</evidence>
<comment type="pathway">
    <text evidence="2 11">Glycan metabolism; pectin degradation; 2-dehydro-3-deoxy-D-gluconate from pectin: step 1/5.</text>
</comment>
<evidence type="ECO:0000256" key="1">
    <source>
        <dbReference type="ARBA" id="ARBA00004613"/>
    </source>
</evidence>
<dbReference type="RefSeq" id="XP_033446415.1">
    <property type="nucleotide sequence ID" value="XM_033596511.1"/>
</dbReference>
<protein>
    <recommendedName>
        <fullName evidence="4 11">Pectinesterase</fullName>
        <ecNumber evidence="4 11">3.1.1.11</ecNumber>
    </recommendedName>
</protein>
<evidence type="ECO:0000256" key="6">
    <source>
        <dbReference type="ARBA" id="ARBA00022729"/>
    </source>
</evidence>
<dbReference type="AlphaFoldDB" id="A0A6A5RFA0"/>
<name>A0A6A5RFA0_9PLEO</name>
<dbReference type="EC" id="3.1.1.11" evidence="4 11"/>
<evidence type="ECO:0000313" key="13">
    <source>
        <dbReference type="EMBL" id="KAF1926163.1"/>
    </source>
</evidence>
<comment type="catalytic activity">
    <reaction evidence="9 11">
        <text>[(1-&gt;4)-alpha-D-galacturonosyl methyl ester](n) + n H2O = [(1-&gt;4)-alpha-D-galacturonosyl](n) + n methanol + n H(+)</text>
        <dbReference type="Rhea" id="RHEA:22380"/>
        <dbReference type="Rhea" id="RHEA-COMP:14570"/>
        <dbReference type="Rhea" id="RHEA-COMP:14573"/>
        <dbReference type="ChEBI" id="CHEBI:15377"/>
        <dbReference type="ChEBI" id="CHEBI:15378"/>
        <dbReference type="ChEBI" id="CHEBI:17790"/>
        <dbReference type="ChEBI" id="CHEBI:140522"/>
        <dbReference type="ChEBI" id="CHEBI:140523"/>
        <dbReference type="EC" id="3.1.1.11"/>
    </reaction>
</comment>
<evidence type="ECO:0000256" key="9">
    <source>
        <dbReference type="ARBA" id="ARBA00047928"/>
    </source>
</evidence>
<dbReference type="FunFam" id="2.160.20.10:FF:000014">
    <property type="entry name" value="Pectinesterase"/>
    <property type="match status" value="1"/>
</dbReference>
<dbReference type="UniPathway" id="UPA00545">
    <property type="reaction ID" value="UER00823"/>
</dbReference>
<evidence type="ECO:0000259" key="12">
    <source>
        <dbReference type="Pfam" id="PF01095"/>
    </source>
</evidence>
<evidence type="ECO:0000256" key="8">
    <source>
        <dbReference type="ARBA" id="ARBA00023085"/>
    </source>
</evidence>
<dbReference type="PANTHER" id="PTHR31321">
    <property type="entry name" value="ACYL-COA THIOESTER HYDROLASE YBHC-RELATED"/>
    <property type="match status" value="1"/>
</dbReference>
<dbReference type="EMBL" id="ML978979">
    <property type="protein sequence ID" value="KAF1926163.1"/>
    <property type="molecule type" value="Genomic_DNA"/>
</dbReference>
<gene>
    <name evidence="13" type="ORF">M421DRAFT_68406</name>
</gene>
<comment type="similarity">
    <text evidence="3">Belongs to the pectinesterase family.</text>
</comment>
<dbReference type="GO" id="GO:0042545">
    <property type="term" value="P:cell wall modification"/>
    <property type="evidence" value="ECO:0007669"/>
    <property type="project" value="UniProtKB-UniRule"/>
</dbReference>
<keyword evidence="11" id="KW-0961">Cell wall biogenesis/degradation</keyword>
<dbReference type="PROSITE" id="PS00503">
    <property type="entry name" value="PECTINESTERASE_2"/>
    <property type="match status" value="1"/>
</dbReference>
<dbReference type="PANTHER" id="PTHR31321:SF57">
    <property type="entry name" value="PECTINESTERASE 53-RELATED"/>
    <property type="match status" value="1"/>
</dbReference>
<dbReference type="Pfam" id="PF01095">
    <property type="entry name" value="Pectinesterase"/>
    <property type="match status" value="1"/>
</dbReference>
<evidence type="ECO:0000256" key="10">
    <source>
        <dbReference type="PROSITE-ProRule" id="PRU10040"/>
    </source>
</evidence>
<dbReference type="SUPFAM" id="SSF51126">
    <property type="entry name" value="Pectin lyase-like"/>
    <property type="match status" value="1"/>
</dbReference>
<proteinExistence type="inferred from homology"/>
<feature type="signal peptide" evidence="11">
    <location>
        <begin position="1"/>
        <end position="17"/>
    </location>
</feature>
<dbReference type="OrthoDB" id="2019149at2759"/>
<evidence type="ECO:0000256" key="2">
    <source>
        <dbReference type="ARBA" id="ARBA00005184"/>
    </source>
</evidence>
<evidence type="ECO:0000313" key="14">
    <source>
        <dbReference type="Proteomes" id="UP000800082"/>
    </source>
</evidence>
<reference evidence="13" key="1">
    <citation type="journal article" date="2020" name="Stud. Mycol.">
        <title>101 Dothideomycetes genomes: a test case for predicting lifestyles and emergence of pathogens.</title>
        <authorList>
            <person name="Haridas S."/>
            <person name="Albert R."/>
            <person name="Binder M."/>
            <person name="Bloem J."/>
            <person name="Labutti K."/>
            <person name="Salamov A."/>
            <person name="Andreopoulos B."/>
            <person name="Baker S."/>
            <person name="Barry K."/>
            <person name="Bills G."/>
            <person name="Bluhm B."/>
            <person name="Cannon C."/>
            <person name="Castanera R."/>
            <person name="Culley D."/>
            <person name="Daum C."/>
            <person name="Ezra D."/>
            <person name="Gonzalez J."/>
            <person name="Henrissat B."/>
            <person name="Kuo A."/>
            <person name="Liang C."/>
            <person name="Lipzen A."/>
            <person name="Lutzoni F."/>
            <person name="Magnuson J."/>
            <person name="Mondo S."/>
            <person name="Nolan M."/>
            <person name="Ohm R."/>
            <person name="Pangilinan J."/>
            <person name="Park H.-J."/>
            <person name="Ramirez L."/>
            <person name="Alfaro M."/>
            <person name="Sun H."/>
            <person name="Tritt A."/>
            <person name="Yoshinaga Y."/>
            <person name="Zwiers L.-H."/>
            <person name="Turgeon B."/>
            <person name="Goodwin S."/>
            <person name="Spatafora J."/>
            <person name="Crous P."/>
            <person name="Grigoriev I."/>
        </authorList>
    </citation>
    <scope>NUCLEOTIDE SEQUENCE</scope>
    <source>
        <strain evidence="13">CBS 183.55</strain>
    </source>
</reference>
<dbReference type="GeneID" id="54354178"/>
<dbReference type="InterPro" id="IPR011050">
    <property type="entry name" value="Pectin_lyase_fold/virulence"/>
</dbReference>
<feature type="domain" description="Pectinesterase catalytic" evidence="12">
    <location>
        <begin position="40"/>
        <end position="295"/>
    </location>
</feature>
<feature type="chain" id="PRO_5025713394" description="Pectinesterase" evidence="11">
    <location>
        <begin position="18"/>
        <end position="330"/>
    </location>
</feature>
<organism evidence="13 14">
    <name type="scientific">Didymella exigua CBS 183.55</name>
    <dbReference type="NCBI Taxonomy" id="1150837"/>
    <lineage>
        <taxon>Eukaryota</taxon>
        <taxon>Fungi</taxon>
        <taxon>Dikarya</taxon>
        <taxon>Ascomycota</taxon>
        <taxon>Pezizomycotina</taxon>
        <taxon>Dothideomycetes</taxon>
        <taxon>Pleosporomycetidae</taxon>
        <taxon>Pleosporales</taxon>
        <taxon>Pleosporineae</taxon>
        <taxon>Didymellaceae</taxon>
        <taxon>Didymella</taxon>
    </lineage>
</organism>
<evidence type="ECO:0000256" key="3">
    <source>
        <dbReference type="ARBA" id="ARBA00008891"/>
    </source>
</evidence>
<feature type="active site" evidence="10">
    <location>
        <position position="188"/>
    </location>
</feature>
<comment type="subcellular location">
    <subcellularLocation>
        <location evidence="1 11">Secreted</location>
    </subcellularLocation>
</comment>
<evidence type="ECO:0000256" key="11">
    <source>
        <dbReference type="RuleBase" id="RU000589"/>
    </source>
</evidence>
<dbReference type="GO" id="GO:0045490">
    <property type="term" value="P:pectin catabolic process"/>
    <property type="evidence" value="ECO:0007669"/>
    <property type="project" value="UniProtKB-UniRule"/>
</dbReference>
<dbReference type="GO" id="GO:0030599">
    <property type="term" value="F:pectinesterase activity"/>
    <property type="evidence" value="ECO:0007669"/>
    <property type="project" value="UniProtKB-UniRule"/>
</dbReference>
<comment type="function">
    <text evidence="11">Involved in maceration and soft-rotting of plant tissue.</text>
</comment>